<evidence type="ECO:0000313" key="3">
    <source>
        <dbReference type="Proteomes" id="UP000222056"/>
    </source>
</evidence>
<keyword evidence="1" id="KW-0812">Transmembrane</keyword>
<keyword evidence="1" id="KW-1133">Transmembrane helix</keyword>
<keyword evidence="3" id="KW-1185">Reference proteome</keyword>
<gene>
    <name evidence="2" type="ORF">SAMN02745716_1242</name>
</gene>
<dbReference type="EMBL" id="FNWJ01000002">
    <property type="protein sequence ID" value="SEH13653.1"/>
    <property type="molecule type" value="Genomic_DNA"/>
</dbReference>
<dbReference type="Proteomes" id="UP000222056">
    <property type="component" value="Unassembled WGS sequence"/>
</dbReference>
<reference evidence="3" key="1">
    <citation type="submission" date="2016-10" db="EMBL/GenBank/DDBJ databases">
        <authorList>
            <person name="Varghese N."/>
            <person name="Submissions S."/>
        </authorList>
    </citation>
    <scope>NUCLEOTIDE SEQUENCE [LARGE SCALE GENOMIC DNA]</scope>
    <source>
        <strain evidence="3">ATCC 35263</strain>
    </source>
</reference>
<dbReference type="RefSeq" id="WP_177169382.1">
    <property type="nucleotide sequence ID" value="NZ_FNWJ01000002.1"/>
</dbReference>
<name>A0A1H6FUI9_THEAL</name>
<keyword evidence="1" id="KW-0472">Membrane</keyword>
<feature type="transmembrane region" description="Helical" evidence="1">
    <location>
        <begin position="60"/>
        <end position="81"/>
    </location>
</feature>
<feature type="transmembrane region" description="Helical" evidence="1">
    <location>
        <begin position="21"/>
        <end position="48"/>
    </location>
</feature>
<evidence type="ECO:0000256" key="1">
    <source>
        <dbReference type="SAM" id="Phobius"/>
    </source>
</evidence>
<accession>A0A1H6FUI9</accession>
<proteinExistence type="predicted"/>
<protein>
    <submittedName>
        <fullName evidence="2">Uncharacterized protein</fullName>
    </submittedName>
</protein>
<sequence>MLAYVCDERNEHNMRLIASALVGILTYTLIAIMVILDAIAFALSWGLLGLLAAVWLVHTLGIWLAIIPGAIIAWAIIGNILDRIGERLIARGVRL</sequence>
<evidence type="ECO:0000313" key="2">
    <source>
        <dbReference type="EMBL" id="SEH13653.1"/>
    </source>
</evidence>
<dbReference type="AlphaFoldDB" id="A0A1H6FUI9"/>
<organism evidence="2 3">
    <name type="scientific">Thermoleophilum album</name>
    <dbReference type="NCBI Taxonomy" id="29539"/>
    <lineage>
        <taxon>Bacteria</taxon>
        <taxon>Bacillati</taxon>
        <taxon>Actinomycetota</taxon>
        <taxon>Thermoleophilia</taxon>
        <taxon>Thermoleophilales</taxon>
        <taxon>Thermoleophilaceae</taxon>
        <taxon>Thermoleophilum</taxon>
    </lineage>
</organism>